<name>A0A6C0BJB1_9ZZZZ</name>
<reference evidence="1" key="1">
    <citation type="journal article" date="2020" name="Nature">
        <title>Giant virus diversity and host interactions through global metagenomics.</title>
        <authorList>
            <person name="Schulz F."/>
            <person name="Roux S."/>
            <person name="Paez-Espino D."/>
            <person name="Jungbluth S."/>
            <person name="Walsh D.A."/>
            <person name="Denef V.J."/>
            <person name="McMahon K.D."/>
            <person name="Konstantinidis K.T."/>
            <person name="Eloe-Fadrosh E.A."/>
            <person name="Kyrpides N.C."/>
            <person name="Woyke T."/>
        </authorList>
    </citation>
    <scope>NUCLEOTIDE SEQUENCE</scope>
    <source>
        <strain evidence="1">GVMAG-M-3300014204-73</strain>
    </source>
</reference>
<proteinExistence type="predicted"/>
<organism evidence="1">
    <name type="scientific">viral metagenome</name>
    <dbReference type="NCBI Taxonomy" id="1070528"/>
    <lineage>
        <taxon>unclassified sequences</taxon>
        <taxon>metagenomes</taxon>
        <taxon>organismal metagenomes</taxon>
    </lineage>
</organism>
<dbReference type="EMBL" id="MN739179">
    <property type="protein sequence ID" value="QHS92457.1"/>
    <property type="molecule type" value="Genomic_DNA"/>
</dbReference>
<dbReference type="AlphaFoldDB" id="A0A6C0BJB1"/>
<evidence type="ECO:0000313" key="1">
    <source>
        <dbReference type="EMBL" id="QHS92457.1"/>
    </source>
</evidence>
<accession>A0A6C0BJB1</accession>
<protein>
    <submittedName>
        <fullName evidence="1">Uncharacterized protein</fullName>
    </submittedName>
</protein>
<sequence>MTSSQNSYPAQSAYVIQPCGTQKSPLPTLCQMTITTNGTPTQPEGYNPETEYMALDNPVTERVLSCQNITPSYYPNMMQPMIGKRPVYTSRNFEGHIPEMLVKNKDNLSQHEFNCYQPTWTWTCM</sequence>